<name>A0AAU9MYD2_9ASTR</name>
<feature type="transmembrane region" description="Helical" evidence="1">
    <location>
        <begin position="52"/>
        <end position="74"/>
    </location>
</feature>
<sequence length="79" mass="9131">MFDASISNHRFNFIGSGQSFNVKMERFLLFLQVCRFQSGIDSKLWSGLLVDALKAIGVVTFYCPCSLNILFYWLENPWV</sequence>
<keyword evidence="1" id="KW-0812">Transmembrane</keyword>
<evidence type="ECO:0000256" key="1">
    <source>
        <dbReference type="SAM" id="Phobius"/>
    </source>
</evidence>
<keyword evidence="3" id="KW-1185">Reference proteome</keyword>
<dbReference type="AlphaFoldDB" id="A0AAU9MYD2"/>
<gene>
    <name evidence="2" type="ORF">LVIROSA_LOCUS17786</name>
</gene>
<comment type="caution">
    <text evidence="2">The sequence shown here is derived from an EMBL/GenBank/DDBJ whole genome shotgun (WGS) entry which is preliminary data.</text>
</comment>
<accession>A0AAU9MYD2</accession>
<reference evidence="2 3" key="1">
    <citation type="submission" date="2022-01" db="EMBL/GenBank/DDBJ databases">
        <authorList>
            <person name="Xiong W."/>
            <person name="Schranz E."/>
        </authorList>
    </citation>
    <scope>NUCLEOTIDE SEQUENCE [LARGE SCALE GENOMIC DNA]</scope>
</reference>
<keyword evidence="1" id="KW-0472">Membrane</keyword>
<evidence type="ECO:0000313" key="2">
    <source>
        <dbReference type="EMBL" id="CAH1431054.1"/>
    </source>
</evidence>
<dbReference type="EMBL" id="CAKMRJ010003334">
    <property type="protein sequence ID" value="CAH1431054.1"/>
    <property type="molecule type" value="Genomic_DNA"/>
</dbReference>
<protein>
    <submittedName>
        <fullName evidence="2">Uncharacterized protein</fullName>
    </submittedName>
</protein>
<organism evidence="2 3">
    <name type="scientific">Lactuca virosa</name>
    <dbReference type="NCBI Taxonomy" id="75947"/>
    <lineage>
        <taxon>Eukaryota</taxon>
        <taxon>Viridiplantae</taxon>
        <taxon>Streptophyta</taxon>
        <taxon>Embryophyta</taxon>
        <taxon>Tracheophyta</taxon>
        <taxon>Spermatophyta</taxon>
        <taxon>Magnoliopsida</taxon>
        <taxon>eudicotyledons</taxon>
        <taxon>Gunneridae</taxon>
        <taxon>Pentapetalae</taxon>
        <taxon>asterids</taxon>
        <taxon>campanulids</taxon>
        <taxon>Asterales</taxon>
        <taxon>Asteraceae</taxon>
        <taxon>Cichorioideae</taxon>
        <taxon>Cichorieae</taxon>
        <taxon>Lactucinae</taxon>
        <taxon>Lactuca</taxon>
    </lineage>
</organism>
<evidence type="ECO:0000313" key="3">
    <source>
        <dbReference type="Proteomes" id="UP001157418"/>
    </source>
</evidence>
<dbReference type="Proteomes" id="UP001157418">
    <property type="component" value="Unassembled WGS sequence"/>
</dbReference>
<keyword evidence="1" id="KW-1133">Transmembrane helix</keyword>
<proteinExistence type="predicted"/>